<accession>A0A1H3W6F9</accession>
<keyword evidence="3 8" id="KW-0813">Transport</keyword>
<evidence type="ECO:0000259" key="9">
    <source>
        <dbReference type="PROSITE" id="PS50928"/>
    </source>
</evidence>
<reference evidence="10 11" key="1">
    <citation type="submission" date="2016-10" db="EMBL/GenBank/DDBJ databases">
        <authorList>
            <person name="de Groot N.N."/>
        </authorList>
    </citation>
    <scope>NUCLEOTIDE SEQUENCE [LARGE SCALE GENOMIC DNA]</scope>
    <source>
        <strain evidence="10 11">DSM 15345</strain>
    </source>
</reference>
<name>A0A1H3W6F9_9RHOB</name>
<keyword evidence="6 8" id="KW-1133">Transmembrane helix</keyword>
<dbReference type="Pfam" id="PF00528">
    <property type="entry name" value="BPD_transp_1"/>
    <property type="match status" value="1"/>
</dbReference>
<feature type="transmembrane region" description="Helical" evidence="8">
    <location>
        <begin position="268"/>
        <end position="289"/>
    </location>
</feature>
<feature type="transmembrane region" description="Helical" evidence="8">
    <location>
        <begin position="211"/>
        <end position="233"/>
    </location>
</feature>
<dbReference type="PANTHER" id="PTHR43848:SF2">
    <property type="entry name" value="PUTRESCINE TRANSPORT SYSTEM PERMEASE PROTEIN POTI"/>
    <property type="match status" value="1"/>
</dbReference>
<comment type="subcellular location">
    <subcellularLocation>
        <location evidence="1 8">Cell membrane</location>
        <topology evidence="1 8">Multi-pass membrane protein</topology>
    </subcellularLocation>
</comment>
<dbReference type="InterPro" id="IPR000515">
    <property type="entry name" value="MetI-like"/>
</dbReference>
<evidence type="ECO:0000256" key="6">
    <source>
        <dbReference type="ARBA" id="ARBA00022989"/>
    </source>
</evidence>
<dbReference type="OrthoDB" id="9808399at2"/>
<feature type="transmembrane region" description="Helical" evidence="8">
    <location>
        <begin position="135"/>
        <end position="157"/>
    </location>
</feature>
<keyword evidence="4" id="KW-1003">Cell membrane</keyword>
<feature type="transmembrane region" description="Helical" evidence="8">
    <location>
        <begin position="169"/>
        <end position="190"/>
    </location>
</feature>
<feature type="transmembrane region" description="Helical" evidence="8">
    <location>
        <begin position="31"/>
        <end position="54"/>
    </location>
</feature>
<dbReference type="PROSITE" id="PS50928">
    <property type="entry name" value="ABC_TM1"/>
    <property type="match status" value="1"/>
</dbReference>
<dbReference type="GO" id="GO:0005886">
    <property type="term" value="C:plasma membrane"/>
    <property type="evidence" value="ECO:0007669"/>
    <property type="project" value="UniProtKB-SubCell"/>
</dbReference>
<evidence type="ECO:0000313" key="10">
    <source>
        <dbReference type="EMBL" id="SDZ81952.1"/>
    </source>
</evidence>
<dbReference type="CDD" id="cd06261">
    <property type="entry name" value="TM_PBP2"/>
    <property type="match status" value="1"/>
</dbReference>
<protein>
    <submittedName>
        <fullName evidence="10">Spermidine/putrescine transport system permease protein</fullName>
    </submittedName>
</protein>
<organism evidence="10 11">
    <name type="scientific">Rubrimonas cliftonensis</name>
    <dbReference type="NCBI Taxonomy" id="89524"/>
    <lineage>
        <taxon>Bacteria</taxon>
        <taxon>Pseudomonadati</taxon>
        <taxon>Pseudomonadota</taxon>
        <taxon>Alphaproteobacteria</taxon>
        <taxon>Rhodobacterales</taxon>
        <taxon>Paracoccaceae</taxon>
        <taxon>Rubrimonas</taxon>
    </lineage>
</organism>
<proteinExistence type="inferred from homology"/>
<sequence>MTAAADVPAPVPARAGAAAGSGGVDWAQVALNAYIVVFMLYLFLPLALMALAAFNANDTPSVTDWRGFTLDWFTGRTDEAGEVVVRGLPQETRFLEGLMRSVGIALGVIALAIPLGLAAALVLSRLGAASGSFLYTLLVSPILTPGIVLGVSTMTLWRDAFGVEAGPLTVVVAHSSFIASYCMLMFMARLQRLDPALEEAALDLGASNLFAFRRVTLPFLWPTIATASVVAFLQSFENYNTTFFAIGSSFTLVTEIGSRMRFGLSPTINAIGVLFIVLTVAAAAVWVLLRRRQG</sequence>
<evidence type="ECO:0000313" key="11">
    <source>
        <dbReference type="Proteomes" id="UP000198703"/>
    </source>
</evidence>
<evidence type="ECO:0000256" key="4">
    <source>
        <dbReference type="ARBA" id="ARBA00022475"/>
    </source>
</evidence>
<dbReference type="RefSeq" id="WP_093248028.1">
    <property type="nucleotide sequence ID" value="NZ_FNQM01000001.1"/>
</dbReference>
<dbReference type="Proteomes" id="UP000198703">
    <property type="component" value="Unassembled WGS sequence"/>
</dbReference>
<dbReference type="Gene3D" id="1.10.3720.10">
    <property type="entry name" value="MetI-like"/>
    <property type="match status" value="1"/>
</dbReference>
<evidence type="ECO:0000256" key="3">
    <source>
        <dbReference type="ARBA" id="ARBA00022448"/>
    </source>
</evidence>
<keyword evidence="5 8" id="KW-0812">Transmembrane</keyword>
<comment type="similarity">
    <text evidence="2">Belongs to the binding-protein-dependent transport system permease family. CysTW subfamily.</text>
</comment>
<evidence type="ECO:0000256" key="7">
    <source>
        <dbReference type="ARBA" id="ARBA00023136"/>
    </source>
</evidence>
<dbReference type="SUPFAM" id="SSF161098">
    <property type="entry name" value="MetI-like"/>
    <property type="match status" value="1"/>
</dbReference>
<evidence type="ECO:0000256" key="2">
    <source>
        <dbReference type="ARBA" id="ARBA00007069"/>
    </source>
</evidence>
<feature type="domain" description="ABC transmembrane type-1" evidence="9">
    <location>
        <begin position="98"/>
        <end position="286"/>
    </location>
</feature>
<keyword evidence="7 8" id="KW-0472">Membrane</keyword>
<dbReference type="InterPro" id="IPR035906">
    <property type="entry name" value="MetI-like_sf"/>
</dbReference>
<dbReference type="EMBL" id="FNQM01000001">
    <property type="protein sequence ID" value="SDZ81952.1"/>
    <property type="molecule type" value="Genomic_DNA"/>
</dbReference>
<dbReference type="AlphaFoldDB" id="A0A1H3W6F9"/>
<dbReference type="STRING" id="89524.SAMN05444370_101510"/>
<keyword evidence="11" id="KW-1185">Reference proteome</keyword>
<dbReference type="InterPro" id="IPR051789">
    <property type="entry name" value="Bact_Polyamine_Transport"/>
</dbReference>
<evidence type="ECO:0000256" key="5">
    <source>
        <dbReference type="ARBA" id="ARBA00022692"/>
    </source>
</evidence>
<gene>
    <name evidence="10" type="ORF">SAMN05444370_101510</name>
</gene>
<evidence type="ECO:0000256" key="8">
    <source>
        <dbReference type="RuleBase" id="RU363032"/>
    </source>
</evidence>
<feature type="transmembrane region" description="Helical" evidence="8">
    <location>
        <begin position="102"/>
        <end position="123"/>
    </location>
</feature>
<dbReference type="PANTHER" id="PTHR43848">
    <property type="entry name" value="PUTRESCINE TRANSPORT SYSTEM PERMEASE PROTEIN POTI"/>
    <property type="match status" value="1"/>
</dbReference>
<dbReference type="GO" id="GO:0055085">
    <property type="term" value="P:transmembrane transport"/>
    <property type="evidence" value="ECO:0007669"/>
    <property type="project" value="InterPro"/>
</dbReference>
<evidence type="ECO:0000256" key="1">
    <source>
        <dbReference type="ARBA" id="ARBA00004651"/>
    </source>
</evidence>